<comment type="similarity">
    <text evidence="1">Belongs to the ribosome association toxin RatA family.</text>
</comment>
<evidence type="ECO:0000313" key="3">
    <source>
        <dbReference type="EMBL" id="OAN54637.1"/>
    </source>
</evidence>
<dbReference type="CDD" id="cd07813">
    <property type="entry name" value="COQ10p_like"/>
    <property type="match status" value="1"/>
</dbReference>
<organism evidence="3 4">
    <name type="scientific">Paramagnetospirillum marisnigri</name>
    <dbReference type="NCBI Taxonomy" id="1285242"/>
    <lineage>
        <taxon>Bacteria</taxon>
        <taxon>Pseudomonadati</taxon>
        <taxon>Pseudomonadota</taxon>
        <taxon>Alphaproteobacteria</taxon>
        <taxon>Rhodospirillales</taxon>
        <taxon>Magnetospirillaceae</taxon>
        <taxon>Paramagnetospirillum</taxon>
    </lineage>
</organism>
<protein>
    <submittedName>
        <fullName evidence="3">Ubiquinone-binding protein</fullName>
    </submittedName>
</protein>
<dbReference type="AlphaFoldDB" id="A0A178MVR8"/>
<gene>
    <name evidence="3" type="ORF">A6A04_11975</name>
</gene>
<comment type="caution">
    <text evidence="3">The sequence shown here is derived from an EMBL/GenBank/DDBJ whole genome shotgun (WGS) entry which is preliminary data.</text>
</comment>
<evidence type="ECO:0000256" key="1">
    <source>
        <dbReference type="ARBA" id="ARBA00008918"/>
    </source>
</evidence>
<keyword evidence="4" id="KW-1185">Reference proteome</keyword>
<dbReference type="Proteomes" id="UP000078428">
    <property type="component" value="Unassembled WGS sequence"/>
</dbReference>
<feature type="domain" description="Coenzyme Q-binding protein COQ10 START" evidence="2">
    <location>
        <begin position="15"/>
        <end position="138"/>
    </location>
</feature>
<dbReference type="EMBL" id="LWQT01000028">
    <property type="protein sequence ID" value="OAN54637.1"/>
    <property type="molecule type" value="Genomic_DNA"/>
</dbReference>
<evidence type="ECO:0000259" key="2">
    <source>
        <dbReference type="Pfam" id="PF03364"/>
    </source>
</evidence>
<dbReference type="PANTHER" id="PTHR12901">
    <property type="entry name" value="SPERM PROTEIN HOMOLOG"/>
    <property type="match status" value="1"/>
</dbReference>
<dbReference type="Pfam" id="PF03364">
    <property type="entry name" value="Polyketide_cyc"/>
    <property type="match status" value="1"/>
</dbReference>
<dbReference type="InterPro" id="IPR044996">
    <property type="entry name" value="COQ10-like"/>
</dbReference>
<accession>A0A178MVR8</accession>
<dbReference type="InterPro" id="IPR023393">
    <property type="entry name" value="START-like_dom_sf"/>
</dbReference>
<evidence type="ECO:0000313" key="4">
    <source>
        <dbReference type="Proteomes" id="UP000078428"/>
    </source>
</evidence>
<dbReference type="GO" id="GO:0048039">
    <property type="term" value="F:ubiquinone binding"/>
    <property type="evidence" value="ECO:0007669"/>
    <property type="project" value="InterPro"/>
</dbReference>
<dbReference type="Gene3D" id="3.30.530.20">
    <property type="match status" value="1"/>
</dbReference>
<reference evidence="3 4" key="1">
    <citation type="submission" date="2016-04" db="EMBL/GenBank/DDBJ databases">
        <title>Draft genome sequence of freshwater magnetotactic bacteria Magnetospirillum marisnigri SP-1 and Magnetospirillum moscoviense BB-1.</title>
        <authorList>
            <person name="Koziaeva V."/>
            <person name="Dziuba M.V."/>
            <person name="Ivanov T.M."/>
            <person name="Kuznetsov B."/>
            <person name="Grouzdev D.S."/>
        </authorList>
    </citation>
    <scope>NUCLEOTIDE SEQUENCE [LARGE SCALE GENOMIC DNA]</scope>
    <source>
        <strain evidence="3 4">SP-1</strain>
    </source>
</reference>
<dbReference type="GO" id="GO:0045333">
    <property type="term" value="P:cellular respiration"/>
    <property type="evidence" value="ECO:0007669"/>
    <property type="project" value="InterPro"/>
</dbReference>
<dbReference type="OrthoDB" id="9804759at2"/>
<sequence length="147" mass="16870">MAVLAGGWVVEFPHHDAPALFAVAADIESYPRFLPWCRLTRIRLRDGDRWEVDNLFGAGPIQARFRSTALLDPPHRLEITSRDGPFRQFRLTWRFLGLETGGCRVEADYRMELKSGLLAALAGISMPEVERRVVQKFKERVRLIHGR</sequence>
<dbReference type="InterPro" id="IPR005031">
    <property type="entry name" value="COQ10_START"/>
</dbReference>
<dbReference type="PANTHER" id="PTHR12901:SF10">
    <property type="entry name" value="COENZYME Q-BINDING PROTEIN COQ10, MITOCHONDRIAL"/>
    <property type="match status" value="1"/>
</dbReference>
<dbReference type="RefSeq" id="WP_068489563.1">
    <property type="nucleotide sequence ID" value="NZ_LWQT01000028.1"/>
</dbReference>
<keyword evidence="3" id="KW-0830">Ubiquinone</keyword>
<name>A0A178MVR8_9PROT</name>
<dbReference type="SUPFAM" id="SSF55961">
    <property type="entry name" value="Bet v1-like"/>
    <property type="match status" value="1"/>
</dbReference>
<proteinExistence type="inferred from homology"/>
<dbReference type="STRING" id="1285242.A6A04_11975"/>